<evidence type="ECO:0000259" key="21">
    <source>
        <dbReference type="PROSITE" id="PS51671"/>
    </source>
</evidence>
<accession>A0A3B1BFD7</accession>
<dbReference type="Pfam" id="PF01817">
    <property type="entry name" value="CM_2"/>
    <property type="match status" value="1"/>
</dbReference>
<dbReference type="GO" id="GO:0009094">
    <property type="term" value="P:L-phenylalanine biosynthetic process"/>
    <property type="evidence" value="ECO:0007669"/>
    <property type="project" value="UniProtKB-UniPathway"/>
</dbReference>
<keyword evidence="8" id="KW-0963">Cytoplasm</keyword>
<evidence type="ECO:0000313" key="22">
    <source>
        <dbReference type="EMBL" id="VAX10624.1"/>
    </source>
</evidence>
<evidence type="ECO:0000256" key="16">
    <source>
        <dbReference type="ARBA" id="ARBA00031520"/>
    </source>
</evidence>
<dbReference type="CDD" id="cd04905">
    <property type="entry name" value="ACT_CM-PDT"/>
    <property type="match status" value="1"/>
</dbReference>
<dbReference type="NCBIfam" id="TIGR01807">
    <property type="entry name" value="CM_P2"/>
    <property type="match status" value="1"/>
</dbReference>
<dbReference type="FunFam" id="3.40.190.10:FF:000034">
    <property type="entry name" value="Chorismate mutase/prephenate dehydratase"/>
    <property type="match status" value="1"/>
</dbReference>
<evidence type="ECO:0000256" key="12">
    <source>
        <dbReference type="ARBA" id="ARBA00023235"/>
    </source>
</evidence>
<dbReference type="Gene3D" id="3.30.70.260">
    <property type="match status" value="1"/>
</dbReference>
<dbReference type="FunFam" id="1.20.59.10:FF:000004">
    <property type="entry name" value="Prephenate dehydratase"/>
    <property type="match status" value="1"/>
</dbReference>
<dbReference type="CDD" id="cd13630">
    <property type="entry name" value="PBP2_PDT_1"/>
    <property type="match status" value="1"/>
</dbReference>
<comment type="catalytic activity">
    <reaction evidence="17">
        <text>prephenate + H(+) = 3-phenylpyruvate + CO2 + H2O</text>
        <dbReference type="Rhea" id="RHEA:21648"/>
        <dbReference type="ChEBI" id="CHEBI:15377"/>
        <dbReference type="ChEBI" id="CHEBI:15378"/>
        <dbReference type="ChEBI" id="CHEBI:16526"/>
        <dbReference type="ChEBI" id="CHEBI:18005"/>
        <dbReference type="ChEBI" id="CHEBI:29934"/>
        <dbReference type="EC" id="4.2.1.51"/>
    </reaction>
</comment>
<evidence type="ECO:0000256" key="4">
    <source>
        <dbReference type="ARBA" id="ARBA00004741"/>
    </source>
</evidence>
<dbReference type="UniPathway" id="UPA00121">
    <property type="reaction ID" value="UER00345"/>
</dbReference>
<dbReference type="FunFam" id="3.30.70.260:FF:000012">
    <property type="entry name" value="Prephenate dehydratase"/>
    <property type="match status" value="1"/>
</dbReference>
<dbReference type="InterPro" id="IPR008242">
    <property type="entry name" value="Chor_mutase/pphenate_deHydtase"/>
</dbReference>
<keyword evidence="13 22" id="KW-0456">Lyase</keyword>
<gene>
    <name evidence="22" type="ORF">MNBD_GAMMA26-2371</name>
</gene>
<comment type="catalytic activity">
    <reaction evidence="1">
        <text>chorismate = prephenate</text>
        <dbReference type="Rhea" id="RHEA:13897"/>
        <dbReference type="ChEBI" id="CHEBI:29748"/>
        <dbReference type="ChEBI" id="CHEBI:29934"/>
        <dbReference type="EC" id="5.4.99.5"/>
    </reaction>
</comment>
<evidence type="ECO:0000256" key="3">
    <source>
        <dbReference type="ARBA" id="ARBA00004496"/>
    </source>
</evidence>
<comment type="pathway">
    <text evidence="5">Metabolic intermediate biosynthesis; prephenate biosynthesis; prephenate from chorismate: step 1/1.</text>
</comment>
<feature type="domain" description="ACT" evidence="21">
    <location>
        <begin position="279"/>
        <end position="356"/>
    </location>
</feature>
<dbReference type="Gene3D" id="1.20.59.10">
    <property type="entry name" value="Chorismate mutase"/>
    <property type="match status" value="1"/>
</dbReference>
<dbReference type="Pfam" id="PF00800">
    <property type="entry name" value="PDT"/>
    <property type="match status" value="1"/>
</dbReference>
<evidence type="ECO:0000256" key="18">
    <source>
        <dbReference type="SAM" id="Coils"/>
    </source>
</evidence>
<dbReference type="InterPro" id="IPR002701">
    <property type="entry name" value="CM_II_prokaryot"/>
</dbReference>
<keyword evidence="12 22" id="KW-0413">Isomerase</keyword>
<evidence type="ECO:0000256" key="13">
    <source>
        <dbReference type="ARBA" id="ARBA00023239"/>
    </source>
</evidence>
<sequence>MSDEQQLKAIRSKINGLDEEIQRLISERAEAAQVVARIKLAGDSDTEFYRPEREADVLRKVKARNQGPLDDEEIARLFREIMSACLALEQPMKIAFLGPSGTFTQAAALKHFGHSVKTQSVDSISEVFREVESGDCHYGVVPVENSTEGVVTHTLDMFLNSPLRICGEVSLRINHHLLGVGGIEQIQTVYSHQQSLAQCRGWLDLNLPKVKRVSVGSNAEAAKLAAADQNAAAIASEAAADIYSLKLLSQNIEDEPGNTTRFLVIGKQEVPACGADKTSLLLATRNVAGGLHRLLAPLAEHGVSMTRIESRPSRRGKWEYVFFVDIDGHKDDPIVAQALERLIDEAQVCKVLGSYPKAVL</sequence>
<feature type="domain" description="Prephenate dehydratase" evidence="20">
    <location>
        <begin position="93"/>
        <end position="267"/>
    </location>
</feature>
<proteinExistence type="predicted"/>
<dbReference type="InterPro" id="IPR018528">
    <property type="entry name" value="Preph_deHydtase_CS"/>
</dbReference>
<dbReference type="SUPFAM" id="SSF48600">
    <property type="entry name" value="Chorismate mutase II"/>
    <property type="match status" value="1"/>
</dbReference>
<dbReference type="PROSITE" id="PS51171">
    <property type="entry name" value="PREPHENATE_DEHYDR_3"/>
    <property type="match status" value="1"/>
</dbReference>
<dbReference type="PROSITE" id="PS00858">
    <property type="entry name" value="PREPHENATE_DEHYDR_2"/>
    <property type="match status" value="1"/>
</dbReference>
<evidence type="ECO:0000256" key="2">
    <source>
        <dbReference type="ARBA" id="ARBA00002364"/>
    </source>
</evidence>
<feature type="coiled-coil region" evidence="18">
    <location>
        <begin position="7"/>
        <end position="34"/>
    </location>
</feature>
<dbReference type="SUPFAM" id="SSF55021">
    <property type="entry name" value="ACT-like"/>
    <property type="match status" value="1"/>
</dbReference>
<evidence type="ECO:0000259" key="20">
    <source>
        <dbReference type="PROSITE" id="PS51171"/>
    </source>
</evidence>
<keyword evidence="14" id="KW-0511">Multifunctional enzyme</keyword>
<dbReference type="EMBL" id="UOFX01000076">
    <property type="protein sequence ID" value="VAX10624.1"/>
    <property type="molecule type" value="Genomic_DNA"/>
</dbReference>
<evidence type="ECO:0000256" key="5">
    <source>
        <dbReference type="ARBA" id="ARBA00004817"/>
    </source>
</evidence>
<name>A0A3B1BFD7_9ZZZZ</name>
<comment type="subcellular location">
    <subcellularLocation>
        <location evidence="3">Cytoplasm</location>
    </subcellularLocation>
</comment>
<dbReference type="PANTHER" id="PTHR21022:SF19">
    <property type="entry name" value="PREPHENATE DEHYDRATASE-RELATED"/>
    <property type="match status" value="1"/>
</dbReference>
<evidence type="ECO:0000256" key="11">
    <source>
        <dbReference type="ARBA" id="ARBA00023222"/>
    </source>
</evidence>
<keyword evidence="9" id="KW-0028">Amino-acid biosynthesis</keyword>
<dbReference type="GO" id="GO:0005737">
    <property type="term" value="C:cytoplasm"/>
    <property type="evidence" value="ECO:0007669"/>
    <property type="project" value="UniProtKB-SubCell"/>
</dbReference>
<dbReference type="PROSITE" id="PS51168">
    <property type="entry name" value="CHORISMATE_MUT_2"/>
    <property type="match status" value="1"/>
</dbReference>
<evidence type="ECO:0000256" key="6">
    <source>
        <dbReference type="ARBA" id="ARBA00013147"/>
    </source>
</evidence>
<evidence type="ECO:0000256" key="17">
    <source>
        <dbReference type="ARBA" id="ARBA00047848"/>
    </source>
</evidence>
<dbReference type="GO" id="GO:0004106">
    <property type="term" value="F:chorismate mutase activity"/>
    <property type="evidence" value="ECO:0007669"/>
    <property type="project" value="UniProtKB-EC"/>
</dbReference>
<dbReference type="PROSITE" id="PS51671">
    <property type="entry name" value="ACT"/>
    <property type="match status" value="1"/>
</dbReference>
<dbReference type="InterPro" id="IPR036263">
    <property type="entry name" value="Chorismate_II_sf"/>
</dbReference>
<evidence type="ECO:0000256" key="10">
    <source>
        <dbReference type="ARBA" id="ARBA00023141"/>
    </source>
</evidence>
<dbReference type="Gene3D" id="3.40.190.10">
    <property type="entry name" value="Periplasmic binding protein-like II"/>
    <property type="match status" value="2"/>
</dbReference>
<organism evidence="22">
    <name type="scientific">hydrothermal vent metagenome</name>
    <dbReference type="NCBI Taxonomy" id="652676"/>
    <lineage>
        <taxon>unclassified sequences</taxon>
        <taxon>metagenomes</taxon>
        <taxon>ecological metagenomes</taxon>
    </lineage>
</organism>
<dbReference type="EC" id="4.2.1.51" evidence="6"/>
<keyword evidence="11" id="KW-0584">Phenylalanine biosynthesis</keyword>
<evidence type="ECO:0000256" key="14">
    <source>
        <dbReference type="ARBA" id="ARBA00023268"/>
    </source>
</evidence>
<reference evidence="22" key="1">
    <citation type="submission" date="2018-06" db="EMBL/GenBank/DDBJ databases">
        <authorList>
            <person name="Zhirakovskaya E."/>
        </authorList>
    </citation>
    <scope>NUCLEOTIDE SEQUENCE</scope>
</reference>
<keyword evidence="18" id="KW-0175">Coiled coil</keyword>
<dbReference type="InterPro" id="IPR036979">
    <property type="entry name" value="CM_dom_sf"/>
</dbReference>
<dbReference type="SUPFAM" id="SSF53850">
    <property type="entry name" value="Periplasmic binding protein-like II"/>
    <property type="match status" value="1"/>
</dbReference>
<comment type="function">
    <text evidence="2">Catalyzes the Claisen rearrangement of chorismate to prephenate and the decarboxylation/dehydration of prephenate to phenylpyruvate.</text>
</comment>
<evidence type="ECO:0000256" key="7">
    <source>
        <dbReference type="ARBA" id="ARBA00014401"/>
    </source>
</evidence>
<dbReference type="NCBIfam" id="NF008865">
    <property type="entry name" value="PRK11898.1"/>
    <property type="match status" value="1"/>
</dbReference>
<dbReference type="GO" id="GO:0046417">
    <property type="term" value="P:chorismate metabolic process"/>
    <property type="evidence" value="ECO:0007669"/>
    <property type="project" value="InterPro"/>
</dbReference>
<dbReference type="FunFam" id="3.40.190.10:FF:000029">
    <property type="entry name" value="Chorismate mutase/Prephenate dehydratase"/>
    <property type="match status" value="1"/>
</dbReference>
<dbReference type="UniPathway" id="UPA00120">
    <property type="reaction ID" value="UER00203"/>
</dbReference>
<protein>
    <recommendedName>
        <fullName evidence="7">Bifunctional chorismate mutase/prephenate dehydratase</fullName>
        <ecNumber evidence="6">4.2.1.51</ecNumber>
    </recommendedName>
    <alternativeName>
        <fullName evidence="16">Chorismate mutase-prephenate dehydratase</fullName>
    </alternativeName>
    <alternativeName>
        <fullName evidence="15">p-protein</fullName>
    </alternativeName>
</protein>
<dbReference type="InterPro" id="IPR010957">
    <property type="entry name" value="G/b/e-P-prot_chorismate_mutase"/>
</dbReference>
<evidence type="ECO:0000259" key="19">
    <source>
        <dbReference type="PROSITE" id="PS51168"/>
    </source>
</evidence>
<keyword evidence="10" id="KW-0057">Aromatic amino acid biosynthesis</keyword>
<dbReference type="SMART" id="SM00830">
    <property type="entry name" value="CM_2"/>
    <property type="match status" value="1"/>
</dbReference>
<dbReference type="GO" id="GO:0004664">
    <property type="term" value="F:prephenate dehydratase activity"/>
    <property type="evidence" value="ECO:0007669"/>
    <property type="project" value="UniProtKB-EC"/>
</dbReference>
<dbReference type="PROSITE" id="PS00857">
    <property type="entry name" value="PREPHENATE_DEHYDR_1"/>
    <property type="match status" value="1"/>
</dbReference>
<dbReference type="InterPro" id="IPR001086">
    <property type="entry name" value="Preph_deHydtase"/>
</dbReference>
<evidence type="ECO:0000256" key="1">
    <source>
        <dbReference type="ARBA" id="ARBA00000824"/>
    </source>
</evidence>
<dbReference type="PANTHER" id="PTHR21022">
    <property type="entry name" value="PREPHENATE DEHYDRATASE P PROTEIN"/>
    <property type="match status" value="1"/>
</dbReference>
<evidence type="ECO:0000256" key="9">
    <source>
        <dbReference type="ARBA" id="ARBA00022605"/>
    </source>
</evidence>
<dbReference type="PIRSF" id="PIRSF001500">
    <property type="entry name" value="Chor_mut_pdt_Ppr"/>
    <property type="match status" value="1"/>
</dbReference>
<feature type="domain" description="Chorismate mutase" evidence="19">
    <location>
        <begin position="1"/>
        <end position="93"/>
    </location>
</feature>
<dbReference type="Pfam" id="PF01842">
    <property type="entry name" value="ACT"/>
    <property type="match status" value="1"/>
</dbReference>
<evidence type="ECO:0000256" key="8">
    <source>
        <dbReference type="ARBA" id="ARBA00022490"/>
    </source>
</evidence>
<evidence type="ECO:0000256" key="15">
    <source>
        <dbReference type="ARBA" id="ARBA00031175"/>
    </source>
</evidence>
<comment type="pathway">
    <text evidence="4">Amino-acid biosynthesis; L-phenylalanine biosynthesis; phenylpyruvate from prephenate: step 1/1.</text>
</comment>
<dbReference type="InterPro" id="IPR045865">
    <property type="entry name" value="ACT-like_dom_sf"/>
</dbReference>
<dbReference type="InterPro" id="IPR002912">
    <property type="entry name" value="ACT_dom"/>
</dbReference>
<dbReference type="AlphaFoldDB" id="A0A3B1BFD7"/>